<protein>
    <submittedName>
        <fullName evidence="2">Uncharacterized protein</fullName>
    </submittedName>
</protein>
<dbReference type="AlphaFoldDB" id="A0A1H5ZE53"/>
<evidence type="ECO:0000313" key="2">
    <source>
        <dbReference type="EMBL" id="SEG34334.1"/>
    </source>
</evidence>
<proteinExistence type="predicted"/>
<reference evidence="2 3" key="1">
    <citation type="submission" date="2016-10" db="EMBL/GenBank/DDBJ databases">
        <authorList>
            <person name="de Groot N.N."/>
        </authorList>
    </citation>
    <scope>NUCLEOTIDE SEQUENCE [LARGE SCALE GENOMIC DNA]</scope>
    <source>
        <strain evidence="2 3">DSM 23413</strain>
    </source>
</reference>
<evidence type="ECO:0000313" key="3">
    <source>
        <dbReference type="Proteomes" id="UP000236742"/>
    </source>
</evidence>
<organism evidence="2 3">
    <name type="scientific">Jhaorihella thermophila</name>
    <dbReference type="NCBI Taxonomy" id="488547"/>
    <lineage>
        <taxon>Bacteria</taxon>
        <taxon>Pseudomonadati</taxon>
        <taxon>Pseudomonadota</taxon>
        <taxon>Alphaproteobacteria</taxon>
        <taxon>Rhodobacterales</taxon>
        <taxon>Paracoccaceae</taxon>
        <taxon>Jhaorihella</taxon>
    </lineage>
</organism>
<sequence>MPLTFETLRIILPYAVILAAIDLIESLLTLLYLGFANLPPSPPLAEGDDGAVYGV</sequence>
<name>A0A1H5ZE53_9RHOB</name>
<feature type="transmembrane region" description="Helical" evidence="1">
    <location>
        <begin position="12"/>
        <end position="35"/>
    </location>
</feature>
<keyword evidence="1" id="KW-0472">Membrane</keyword>
<keyword evidence="3" id="KW-1185">Reference proteome</keyword>
<keyword evidence="1" id="KW-0812">Transmembrane</keyword>
<evidence type="ECO:0000256" key="1">
    <source>
        <dbReference type="SAM" id="Phobius"/>
    </source>
</evidence>
<gene>
    <name evidence="2" type="ORF">SAMN05421751_13614</name>
</gene>
<accession>A0A1H5ZE53</accession>
<dbReference type="EMBL" id="FNVD01000036">
    <property type="protein sequence ID" value="SEG34334.1"/>
    <property type="molecule type" value="Genomic_DNA"/>
</dbReference>
<dbReference type="Proteomes" id="UP000236742">
    <property type="component" value="Unassembled WGS sequence"/>
</dbReference>
<keyword evidence="1" id="KW-1133">Transmembrane helix</keyword>